<dbReference type="Pfam" id="PF12796">
    <property type="entry name" value="Ank_2"/>
    <property type="match status" value="1"/>
</dbReference>
<dbReference type="InterPro" id="IPR036770">
    <property type="entry name" value="Ankyrin_rpt-contain_sf"/>
</dbReference>
<evidence type="ECO:0000256" key="1">
    <source>
        <dbReference type="SAM" id="MobiDB-lite"/>
    </source>
</evidence>
<dbReference type="PANTHER" id="PTHR24177:SF472">
    <property type="entry name" value="PGG DOMAIN-CONTAINING PROTEIN"/>
    <property type="match status" value="1"/>
</dbReference>
<gene>
    <name evidence="4" type="ORF">M8C21_008405</name>
</gene>
<evidence type="ECO:0000256" key="2">
    <source>
        <dbReference type="SAM" id="Phobius"/>
    </source>
</evidence>
<keyword evidence="5" id="KW-1185">Reference proteome</keyword>
<name>A0AAD5GDJ1_AMBAR</name>
<accession>A0AAD5GDJ1</accession>
<keyword evidence="2" id="KW-0472">Membrane</keyword>
<dbReference type="SMART" id="SM00248">
    <property type="entry name" value="ANK"/>
    <property type="match status" value="6"/>
</dbReference>
<evidence type="ECO:0000259" key="3">
    <source>
        <dbReference type="Pfam" id="PF13962"/>
    </source>
</evidence>
<organism evidence="4 5">
    <name type="scientific">Ambrosia artemisiifolia</name>
    <name type="common">Common ragweed</name>
    <dbReference type="NCBI Taxonomy" id="4212"/>
    <lineage>
        <taxon>Eukaryota</taxon>
        <taxon>Viridiplantae</taxon>
        <taxon>Streptophyta</taxon>
        <taxon>Embryophyta</taxon>
        <taxon>Tracheophyta</taxon>
        <taxon>Spermatophyta</taxon>
        <taxon>Magnoliopsida</taxon>
        <taxon>eudicotyledons</taxon>
        <taxon>Gunneridae</taxon>
        <taxon>Pentapetalae</taxon>
        <taxon>asterids</taxon>
        <taxon>campanulids</taxon>
        <taxon>Asterales</taxon>
        <taxon>Asteraceae</taxon>
        <taxon>Asteroideae</taxon>
        <taxon>Heliantheae alliance</taxon>
        <taxon>Heliantheae</taxon>
        <taxon>Ambrosia</taxon>
    </lineage>
</organism>
<dbReference type="InterPro" id="IPR026961">
    <property type="entry name" value="PGG_dom"/>
</dbReference>
<reference evidence="4" key="1">
    <citation type="submission" date="2022-06" db="EMBL/GenBank/DDBJ databases">
        <title>Uncovering the hologenomic basis of an extraordinary plant invasion.</title>
        <authorList>
            <person name="Bieker V.C."/>
            <person name="Martin M.D."/>
            <person name="Gilbert T."/>
            <person name="Hodgins K."/>
            <person name="Battlay P."/>
            <person name="Petersen B."/>
            <person name="Wilson J."/>
        </authorList>
    </citation>
    <scope>NUCLEOTIDE SEQUENCE</scope>
    <source>
        <strain evidence="4">AA19_3_7</strain>
        <tissue evidence="4">Leaf</tissue>
    </source>
</reference>
<keyword evidence="2" id="KW-1133">Transmembrane helix</keyword>
<protein>
    <recommendedName>
        <fullName evidence="3">PGG domain-containing protein</fullName>
    </recommendedName>
</protein>
<dbReference type="InterPro" id="IPR002110">
    <property type="entry name" value="Ankyrin_rpt"/>
</dbReference>
<feature type="region of interest" description="Disordered" evidence="1">
    <location>
        <begin position="337"/>
        <end position="400"/>
    </location>
</feature>
<feature type="transmembrane region" description="Helical" evidence="2">
    <location>
        <begin position="836"/>
        <end position="859"/>
    </location>
</feature>
<comment type="caution">
    <text evidence="4">The sequence shown here is derived from an EMBL/GenBank/DDBJ whole genome shotgun (WGS) entry which is preliminary data.</text>
</comment>
<evidence type="ECO:0000313" key="5">
    <source>
        <dbReference type="Proteomes" id="UP001206925"/>
    </source>
</evidence>
<sequence>MAQTGVQLTPLRRVEQNNHQISNISSTHNRRREKMGDMAPAQPLLLSCLLTIRPSVVGLDLRCQTPKIGDEIVEEGLLSHHQQQPQQVEINNIPLASQPNTTRRKPDPSLVDGPRENYLKIGVPLYEASIRCNRKVVKAILDKQPELVRYSITDHGETVLHVAASAKGDPKDVKEFVKYLVGEMDIEDLALQNENSNTALYLAAAAGNLETVKIMVEKNRILLTIPGAKGMLPLYAAVLFGNYDVAKYLYENSKELCGDDGWTDQNRGWLLHKCVENDMFDIALEIVKKYPTVGSGSVLSVLARKPEAFHETQSNFLEKAINFSKHLCSLMFTTNQPCEDNHPKDGNGSAPKDTHMDASEGSAPESNHLDASEGSAPEDNHLEVGNGSDPEDNHLKAGNGSALEDYHMDARSGNAPEDNQLDDGNRSALVDLTQKPVASPETKSNSIWKTIKSVFACIGSKVGTPQKESNALLLLRVIWGDIAKKPKNKIDEILRGPADSVKRDNKTVSGWAIQAMQLQQLITQHVDRMEVETKTKNPVELQNNIFKHLVEMDADTQKIIKGAPNSIEEDNQSISSNGEALELQNLIFRHIVDMHGETQKIMKRKISPEDQVSALQKLIFEHIEKMRKDTEKIITKPRSEKKTYSSRVLFIAAEVGNTNFLIELIRQYPDLIWKVNDDNQTIFHIAVKHRHEGIYNLLYEIGAMKDLITPLKDSKENNMLHLVGKIVKQKRLEDVSGVALQMQRELLWFHEVWNMIPSSYRERKNKDGLTPHELFRMEHKELVKQGEKWLKGTATRSMVVAALIVTIVFATAFTVPGGYSQTNGMPFFHSKTTFKIFVVADAISLFLSTASILIFLSILTSRYAESDFLESLPKKLISG</sequence>
<dbReference type="GO" id="GO:0016020">
    <property type="term" value="C:membrane"/>
    <property type="evidence" value="ECO:0007669"/>
    <property type="project" value="TreeGrafter"/>
</dbReference>
<dbReference type="SUPFAM" id="SSF48403">
    <property type="entry name" value="Ankyrin repeat"/>
    <property type="match status" value="2"/>
</dbReference>
<feature type="non-terminal residue" evidence="4">
    <location>
        <position position="879"/>
    </location>
</feature>
<dbReference type="AlphaFoldDB" id="A0AAD5GDJ1"/>
<keyword evidence="2" id="KW-0812">Transmembrane</keyword>
<proteinExistence type="predicted"/>
<dbReference type="Gene3D" id="1.25.40.20">
    <property type="entry name" value="Ankyrin repeat-containing domain"/>
    <property type="match status" value="2"/>
</dbReference>
<dbReference type="EMBL" id="JAMZMK010008822">
    <property type="protein sequence ID" value="KAI7738342.1"/>
    <property type="molecule type" value="Genomic_DNA"/>
</dbReference>
<dbReference type="Proteomes" id="UP001206925">
    <property type="component" value="Unassembled WGS sequence"/>
</dbReference>
<evidence type="ECO:0000313" key="4">
    <source>
        <dbReference type="EMBL" id="KAI7738342.1"/>
    </source>
</evidence>
<dbReference type="PANTHER" id="PTHR24177">
    <property type="entry name" value="CASKIN"/>
    <property type="match status" value="1"/>
</dbReference>
<feature type="domain" description="PGG" evidence="3">
    <location>
        <begin position="787"/>
        <end position="875"/>
    </location>
</feature>
<dbReference type="Pfam" id="PF13962">
    <property type="entry name" value="PGG"/>
    <property type="match status" value="1"/>
</dbReference>
<feature type="transmembrane region" description="Helical" evidence="2">
    <location>
        <begin position="798"/>
        <end position="815"/>
    </location>
</feature>